<dbReference type="Proteomes" id="UP001143910">
    <property type="component" value="Unassembled WGS sequence"/>
</dbReference>
<proteinExistence type="predicted"/>
<keyword evidence="2" id="KW-1185">Reference proteome</keyword>
<dbReference type="EMBL" id="JANJQO010000042">
    <property type="protein sequence ID" value="KAJ2983136.1"/>
    <property type="molecule type" value="Genomic_DNA"/>
</dbReference>
<comment type="caution">
    <text evidence="1">The sequence shown here is derived from an EMBL/GenBank/DDBJ whole genome shotgun (WGS) entry which is preliminary data.</text>
</comment>
<evidence type="ECO:0000313" key="1">
    <source>
        <dbReference type="EMBL" id="KAJ2983136.1"/>
    </source>
</evidence>
<reference evidence="1" key="1">
    <citation type="submission" date="2022-08" db="EMBL/GenBank/DDBJ databases">
        <title>Genome Sequence of Lecanicillium fungicola.</title>
        <authorList>
            <person name="Buettner E."/>
        </authorList>
    </citation>
    <scope>NUCLEOTIDE SEQUENCE</scope>
    <source>
        <strain evidence="1">Babe33</strain>
    </source>
</reference>
<evidence type="ECO:0000313" key="2">
    <source>
        <dbReference type="Proteomes" id="UP001143910"/>
    </source>
</evidence>
<gene>
    <name evidence="1" type="ORF">NQ176_g921</name>
</gene>
<sequence>MPLVRSWLERGANLPLAGPFVIHCLESVEQWRQLLNPVSDNATSHETLRSSASSAACVKGLVTNTQKLIFMRQDMRPQEYLGQMLGYNLRGEILGLFFTAAARATYDTAYFSNLYTTHEERCQFMKSLVALGDCCLETCLELDCLNDLQLILQYENFIVHSQVDGDQSYRSWRRMGDVASSLFAMGYHEKVDGLSSETPPFIIDLRKACFARIYTLDKNLAIFLGRPPRIVKEYCHFTLPSTTVHSWGPSHFSSTEKLMPSLTEWGNPQAANDSSLEPFNYTADTRCAALFALLKEEVLQLLRKRHVAGNMDAINELRGRVEKQWADLPAHFRLSSSLKDCRVNPFERDFLAGTRLDYLHIHFLLALASQQKSFEPNEYLLAVAVEMLSITVEVIILRDELVNSGSCLIWKVSQFGLPAAGVLSMTLLDSATTHNFSTSRPKIVQTLSVLVAEVETGSWMQAGEPNFALFNRATRTIQSVLHYVLVARPIVVPSDVNDGFLEGWDPYASLQPWDFELDFWANLAEHPTLLN</sequence>
<organism evidence="1 2">
    <name type="scientific">Zarea fungicola</name>
    <dbReference type="NCBI Taxonomy" id="93591"/>
    <lineage>
        <taxon>Eukaryota</taxon>
        <taxon>Fungi</taxon>
        <taxon>Dikarya</taxon>
        <taxon>Ascomycota</taxon>
        <taxon>Pezizomycotina</taxon>
        <taxon>Sordariomycetes</taxon>
        <taxon>Hypocreomycetidae</taxon>
        <taxon>Hypocreales</taxon>
        <taxon>Cordycipitaceae</taxon>
        <taxon>Zarea</taxon>
    </lineage>
</organism>
<name>A0ACC1NX39_9HYPO</name>
<accession>A0ACC1NX39</accession>
<protein>
    <submittedName>
        <fullName evidence="1">Uncharacterized protein</fullName>
    </submittedName>
</protein>